<dbReference type="InterPro" id="IPR036736">
    <property type="entry name" value="ACP-like_sf"/>
</dbReference>
<dbReference type="GO" id="GO:0008168">
    <property type="term" value="F:methyltransferase activity"/>
    <property type="evidence" value="ECO:0007669"/>
    <property type="project" value="UniProtKB-KW"/>
</dbReference>
<keyword evidence="6" id="KW-0560">Oxidoreductase</keyword>
<dbReference type="Pfam" id="PF02801">
    <property type="entry name" value="Ketoacyl-synt_C"/>
    <property type="match status" value="1"/>
</dbReference>
<evidence type="ECO:0000256" key="3">
    <source>
        <dbReference type="ARBA" id="ARBA00022603"/>
    </source>
</evidence>
<dbReference type="SUPFAM" id="SSF50129">
    <property type="entry name" value="GroES-like"/>
    <property type="match status" value="1"/>
</dbReference>
<dbReference type="PRINTS" id="PR00081">
    <property type="entry name" value="GDHRDH"/>
</dbReference>
<feature type="region of interest" description="Disordered" evidence="10">
    <location>
        <begin position="55"/>
        <end position="74"/>
    </location>
</feature>
<organism evidence="14 15">
    <name type="scientific">Clonostachys rhizophaga</name>
    <dbReference type="NCBI Taxonomy" id="160324"/>
    <lineage>
        <taxon>Eukaryota</taxon>
        <taxon>Fungi</taxon>
        <taxon>Dikarya</taxon>
        <taxon>Ascomycota</taxon>
        <taxon>Pezizomycotina</taxon>
        <taxon>Sordariomycetes</taxon>
        <taxon>Hypocreomycetidae</taxon>
        <taxon>Hypocreales</taxon>
        <taxon>Bionectriaceae</taxon>
        <taxon>Clonostachys</taxon>
    </lineage>
</organism>
<evidence type="ECO:0000256" key="9">
    <source>
        <dbReference type="PROSITE-ProRule" id="PRU01363"/>
    </source>
</evidence>
<dbReference type="PROSITE" id="PS52019">
    <property type="entry name" value="PKS_MFAS_DH"/>
    <property type="match status" value="1"/>
</dbReference>
<feature type="region of interest" description="Disordered" evidence="10">
    <location>
        <begin position="2267"/>
        <end position="2286"/>
    </location>
</feature>
<dbReference type="SUPFAM" id="SSF51735">
    <property type="entry name" value="NAD(P)-binding Rossmann-fold domains"/>
    <property type="match status" value="3"/>
</dbReference>
<dbReference type="InterPro" id="IPR057326">
    <property type="entry name" value="KR_dom"/>
</dbReference>
<dbReference type="InterPro" id="IPR001227">
    <property type="entry name" value="Ac_transferase_dom_sf"/>
</dbReference>
<dbReference type="Gene3D" id="3.90.180.10">
    <property type="entry name" value="Medium-chain alcohol dehydrogenases, catalytic domain"/>
    <property type="match status" value="1"/>
</dbReference>
<keyword evidence="8" id="KW-0012">Acyltransferase</keyword>
<evidence type="ECO:0000256" key="8">
    <source>
        <dbReference type="ARBA" id="ARBA00023315"/>
    </source>
</evidence>
<dbReference type="InterPro" id="IPR014030">
    <property type="entry name" value="Ketoacyl_synth_N"/>
</dbReference>
<dbReference type="Gene3D" id="3.40.47.10">
    <property type="match status" value="1"/>
</dbReference>
<dbReference type="SUPFAM" id="SSF53335">
    <property type="entry name" value="S-adenosyl-L-methionine-dependent methyltransferases"/>
    <property type="match status" value="1"/>
</dbReference>
<evidence type="ECO:0000259" key="13">
    <source>
        <dbReference type="PROSITE" id="PS52019"/>
    </source>
</evidence>
<dbReference type="SUPFAM" id="SSF55048">
    <property type="entry name" value="Probable ACP-binding domain of malonyl-CoA ACP transacylase"/>
    <property type="match status" value="1"/>
</dbReference>
<accession>A0A9N9YM80</accession>
<dbReference type="SUPFAM" id="SSF53901">
    <property type="entry name" value="Thiolase-like"/>
    <property type="match status" value="1"/>
</dbReference>
<dbReference type="SMART" id="SM00829">
    <property type="entry name" value="PKS_ER"/>
    <property type="match status" value="1"/>
</dbReference>
<dbReference type="PANTHER" id="PTHR43775:SF49">
    <property type="entry name" value="SYNTHASE, PUTATIVE (JCVI)-RELATED"/>
    <property type="match status" value="1"/>
</dbReference>
<dbReference type="InterPro" id="IPR002347">
    <property type="entry name" value="SDR_fam"/>
</dbReference>
<protein>
    <submittedName>
        <fullName evidence="14">Uncharacterized protein</fullName>
    </submittedName>
</protein>
<dbReference type="InterPro" id="IPR013217">
    <property type="entry name" value="Methyltransf_12"/>
</dbReference>
<dbReference type="GO" id="GO:0006633">
    <property type="term" value="P:fatty acid biosynthetic process"/>
    <property type="evidence" value="ECO:0007669"/>
    <property type="project" value="TreeGrafter"/>
</dbReference>
<feature type="domain" description="Carrier" evidence="11">
    <location>
        <begin position="2606"/>
        <end position="2692"/>
    </location>
</feature>
<sequence>MSSSPDTASKDASPLIFKPLAICGMSTRLPGGISSPEDLWEFLLDKRDACARIPPSRWATHGPQGNSPGQDVESTDIPDTPHWKTHSYMLNDIDIGAFDAGLFSMTRAELGMVDPQQRLLLEITRECLESAGEMQWRGKDIGVYIGTLGEDWNDVQYHDRHDLHTYKVTGTGDFVLSNRISYEYDLRGPSLTVRTACSSSLYGLDLACQAIHSGQASSALVGGVNLMTNPAKTETMMHFGVLSKGVSSKSFDADADGYARGEAVSMIYIKRLEDAIRDGNPIRAVIRSAVSNADGKTSGLTKPSGAIHESLIRSAYRAAGLEREIGRTGFFECHATGTSSGDPQEAGAVGRIFKAHGGIYMGSIKPNLGHAEGASGLSSLMKCVMALENRTIPPNIKLNKPNPNIPFKRAGLRVPLDALPWPEDRCERASINSFGVGGSNSHVILESVASFGVPSSASVTSNGVRPTTNGVHSATNGVHSATNGVHPAANGVHPTTNGHSKTNGTHATIDGEHTPADGSFAVTNGATVGKNVQTKAQRLVPFTANDADSARQGAVKLSSFLASHPDQLDDAAYTIGMRRQHFPYRSFAVMNKEDAAGKVTFSAPVRASSMQRTVVFVFTGQGSQWPTMGSALLSDYHTAMEDVLHMDKALASLGQDVAPTWTLAEQLRLPKETSQVYKADFSQPLCTAIQIIIVNLLRSWGIECAAVIGHSSGEIAATYAAGALSMDEAIICAYLRGRATVKYRTKMPQGGGGMAAIGLGSKQVQKYLVDGVVVACENSPLSTTISGDNDKLTEVLDAIKKDQPDVFARCLAVDMAYHSHHMKLIGSDYEKDLAPHIQSKWPLVKFLSTVTNEVIDVDGALGAAYWRSNLESPVLFNTGLKTLLQQTGGNTVLIEIGPHSALSGPIRQILNETYSKSPPLYVPTLIRSENESKALLNTAGQLFCQGQRLRFDAINPTGHVLPTLPTYPWNHSTSYWYESRVSREYRGRRYAHHPIIGSRVAEASSLEPLWRNWLRIEDIEWCQDHRIGSDVVFPGTGYLAMAGEALRQLCPEAKDISFRQVTILSALVLGGTEATETLLSMRRHKVTNLLDSAWWEFSISSYNETSQLWNKHAFGQVRDGRNESDDGRDQTIVHLPHEVESGYWYNTMRSVGQNYGPRFQRLDRISTHLLDNKAVADLKPDETDPNYLFLHPATSDACMQLFSAAMAHGQARSLHVKAVPTYIGEAYFKKMSAHNGSKITVGASINNQIPGSPMVGTCVAVDAANAVVLRLKDVKLTPLDEGDNDAITQQQQQQQVPNGSQDPHAGARLRWRPDFDFQDASQLIRSQSASNGMAVRKQAYYVLQKLLLLCCLTAQYQYVQIQPSKPYLAEFQKWMTQQASQVRDACVQVGDRDDDIVYPLVKRRESEEFLGLNEEQRATLIKELVENLRETEYGHVGKLIHRVYLGLGDLLNGRRDGLEILRQEEKEQGVDHEGGEEEEDPFTSIYNISNQGWNYAPFLELLSHRTPHLRILEIGAGTGGTTDLILRQLDRGAGENSMSTAFYSYTYTDVSAGFFPAAMRRFPRHRYPNIRFQTLDITSDPVTQGFAPASFDLIIAANVLHATPELGRTLSHVRKLLRPDGRLLLQEISMEARWVNLIMGVLPGWWLGGDDGRKEEPYVAPARWAEELRKVGFSNTSIVLDVDEEPFQANATIVAAPAEPDVLHANGDLTSSVSLLCRQPDGDVAKRASDALQKLGLHVDVINLSDTPRGKTVISILDIEEEKKAFIRDDTPAEAYSQVRDFISTKITPPEAGGCLLWLTRPSQLHCTDPQYAAIVGLLRVVRNETGLALCTLEMEQEEGDSDASWKSVVDVYHKILRTRSSTQPQDDMASPDCEFAYRRGSIYLPRFHWVSVSDELVAADLQSPNKPTDKVNGHLLEQEQQRTYKLLEIGKRGSLESLHWTENRLPLPSELASDEVILSIRAVGLNFKDTLTAMGLIPSIAKAGDGFGVECSGVVLAAGPLASETFSVGDRIMAVSRNAYATATVVRATNCVRIPDELSFEDAATMPCVYPTAIHAIINLARLEKGQTVLIHSACGAVGLAAMYICLNVVGVPISDIYATASSSEKTEFLTSTFGLSPSHIFHSRSAAFLPGILRATENRGVDLVLNSLSGPLLHASWSCVAEFGSMVELGKRDFLDGGKLEMAPFEGNRTFYGLELVPIIEQRTALFRKLLTDQMMGWHKEGLLPPIGPVTRFEAGEVVSAIRKMQSGNHIGKLVVRMSDDGRGDHGELVTSSGSRTSTTASGEGKQLFRENATYLLVGGLGGLGRSIAFWMVQNGARHFVFLSRSGGAKPEVTALVRSLQGAGCTVEVVAGSVTNLDDVSRAFGQARLPVAGVLQLSMVLRDGLFANMPHEDWVAATGPKIKGTWNLYHALSASQQSLDFFVLFSSFAGVIGSRGQANYSAANVFLDAFTQYGRSQGLPVAVLDVGSVADVGFVAEQPDLLKFFKTTSHHILREQHVLDALELAVRQQQCFRKPLANGVAPHAIEDESFVSDAQLVLALRSTIPLSMPNNRNVWTRDPRMSLYRNLEAAAADHDDDGASNDKKEEGEDAVVRKLLNTIETNPSVLTDDETFIVSLARSITIAVYSFMMKPYIEDEVDMKVELTALGFDSLVAIELRNWLRQRLKLEVTVLEIMRSGSLIGLARFGARKWSSAVCLVTGSNTGIGKEIAQILYANNAKVYLAARSEEKTQKAMDSIKVAVPKSTGSLEFIRLDLADLTTIKKSAEEFLAKENELHLLFNNAGLGWPEPGSKTVQGHELQMGVNCLGPFLFTKFLTPTLIGTAKNSPKESVRIIWSSSSACDGLVVDNTFMDYVEHPEKKTVHQLYCTSKIGNYFYGVEYAARHKADGVMSISLNPGHLDSDLWRTQGALKHWVLRKTVLHPVVYGAYTNLFAAFSSKLTMENNGTFVAPWGRIWQMTSDKVKAVIPKEEGGFGTSAEFLDWTEAQVKPYV</sequence>
<feature type="region of interest" description="Disordered" evidence="10">
    <location>
        <begin position="1287"/>
        <end position="1307"/>
    </location>
</feature>
<dbReference type="Pfam" id="PF21089">
    <property type="entry name" value="PKS_DH_N"/>
    <property type="match status" value="1"/>
</dbReference>
<dbReference type="Pfam" id="PF14765">
    <property type="entry name" value="PS-DH"/>
    <property type="match status" value="1"/>
</dbReference>
<dbReference type="Gene3D" id="3.40.50.150">
    <property type="entry name" value="Vaccinia Virus protein VP39"/>
    <property type="match status" value="1"/>
</dbReference>
<feature type="compositionally biased region" description="Low complexity" evidence="10">
    <location>
        <begin position="2273"/>
        <end position="2286"/>
    </location>
</feature>
<dbReference type="SUPFAM" id="SSF52151">
    <property type="entry name" value="FabD/lysophospholipase-like"/>
    <property type="match status" value="1"/>
</dbReference>
<keyword evidence="4" id="KW-0808">Transferase</keyword>
<dbReference type="InterPro" id="IPR013968">
    <property type="entry name" value="PKS_KR"/>
</dbReference>
<gene>
    <name evidence="14" type="ORF">CRHIZ90672A_00003966</name>
</gene>
<keyword evidence="1" id="KW-0596">Phosphopantetheine</keyword>
<dbReference type="InterPro" id="IPR016035">
    <property type="entry name" value="Acyl_Trfase/lysoPLipase"/>
</dbReference>
<dbReference type="Pfam" id="PF16197">
    <property type="entry name" value="KAsynt_C_assoc"/>
    <property type="match status" value="1"/>
</dbReference>
<dbReference type="InterPro" id="IPR042104">
    <property type="entry name" value="PKS_dehydratase_sf"/>
</dbReference>
<dbReference type="InterPro" id="IPR006162">
    <property type="entry name" value="Ppantetheine_attach_site"/>
</dbReference>
<dbReference type="InterPro" id="IPR013154">
    <property type="entry name" value="ADH-like_N"/>
</dbReference>
<dbReference type="OrthoDB" id="329835at2759"/>
<evidence type="ECO:0000313" key="14">
    <source>
        <dbReference type="EMBL" id="CAH0022162.1"/>
    </source>
</evidence>
<dbReference type="PROSITE" id="PS00012">
    <property type="entry name" value="PHOSPHOPANTETHEINE"/>
    <property type="match status" value="1"/>
</dbReference>
<dbReference type="InterPro" id="IPR049551">
    <property type="entry name" value="PKS_DH_C"/>
</dbReference>
<evidence type="ECO:0000256" key="6">
    <source>
        <dbReference type="ARBA" id="ARBA00023002"/>
    </source>
</evidence>
<evidence type="ECO:0000256" key="10">
    <source>
        <dbReference type="SAM" id="MobiDB-lite"/>
    </source>
</evidence>
<dbReference type="InterPro" id="IPR020806">
    <property type="entry name" value="PKS_PP-bd"/>
</dbReference>
<dbReference type="GO" id="GO:0032259">
    <property type="term" value="P:methylation"/>
    <property type="evidence" value="ECO:0007669"/>
    <property type="project" value="UniProtKB-KW"/>
</dbReference>
<dbReference type="Pfam" id="PF08659">
    <property type="entry name" value="KR"/>
    <property type="match status" value="1"/>
</dbReference>
<comment type="caution">
    <text evidence="14">The sequence shown here is derived from an EMBL/GenBank/DDBJ whole genome shotgun (WGS) entry which is preliminary data.</text>
</comment>
<dbReference type="SMART" id="SM00825">
    <property type="entry name" value="PKS_KS"/>
    <property type="match status" value="1"/>
</dbReference>
<evidence type="ECO:0000256" key="2">
    <source>
        <dbReference type="ARBA" id="ARBA00022553"/>
    </source>
</evidence>
<dbReference type="Pfam" id="PF08242">
    <property type="entry name" value="Methyltransf_12"/>
    <property type="match status" value="1"/>
</dbReference>
<dbReference type="GO" id="GO:0044550">
    <property type="term" value="P:secondary metabolite biosynthetic process"/>
    <property type="evidence" value="ECO:0007669"/>
    <property type="project" value="UniProtKB-ARBA"/>
</dbReference>
<feature type="region of interest" description="C-terminal hotdog fold" evidence="9">
    <location>
        <begin position="1136"/>
        <end position="1285"/>
    </location>
</feature>
<dbReference type="Gene3D" id="3.40.366.10">
    <property type="entry name" value="Malonyl-Coenzyme A Acyl Carrier Protein, domain 2"/>
    <property type="match status" value="1"/>
</dbReference>
<dbReference type="Gene3D" id="3.40.50.720">
    <property type="entry name" value="NAD(P)-binding Rossmann-like Domain"/>
    <property type="match status" value="3"/>
</dbReference>
<dbReference type="SMART" id="SM00822">
    <property type="entry name" value="PKS_KR"/>
    <property type="match status" value="1"/>
</dbReference>
<dbReference type="InterPro" id="IPR020843">
    <property type="entry name" value="ER"/>
</dbReference>
<dbReference type="SMART" id="SM00826">
    <property type="entry name" value="PKS_DH"/>
    <property type="match status" value="1"/>
</dbReference>
<dbReference type="InterPro" id="IPR049900">
    <property type="entry name" value="PKS_mFAS_DH"/>
</dbReference>
<dbReference type="PANTHER" id="PTHR43775">
    <property type="entry name" value="FATTY ACID SYNTHASE"/>
    <property type="match status" value="1"/>
</dbReference>
<dbReference type="Pfam" id="PF00106">
    <property type="entry name" value="adh_short"/>
    <property type="match status" value="1"/>
</dbReference>
<reference evidence="14" key="1">
    <citation type="submission" date="2021-10" db="EMBL/GenBank/DDBJ databases">
        <authorList>
            <person name="Piombo E."/>
        </authorList>
    </citation>
    <scope>NUCLEOTIDE SEQUENCE</scope>
</reference>
<dbReference type="GO" id="GO:0031177">
    <property type="term" value="F:phosphopantetheine binding"/>
    <property type="evidence" value="ECO:0007669"/>
    <property type="project" value="InterPro"/>
</dbReference>
<dbReference type="SUPFAM" id="SSF47336">
    <property type="entry name" value="ACP-like"/>
    <property type="match status" value="1"/>
</dbReference>
<dbReference type="InterPro" id="IPR014043">
    <property type="entry name" value="Acyl_transferase_dom"/>
</dbReference>
<dbReference type="InterPro" id="IPR032821">
    <property type="entry name" value="PKS_assoc"/>
</dbReference>
<dbReference type="PROSITE" id="PS50075">
    <property type="entry name" value="CARRIER"/>
    <property type="match status" value="1"/>
</dbReference>
<feature type="domain" description="Ketosynthase family 3 (KS3)" evidence="12">
    <location>
        <begin position="17"/>
        <end position="447"/>
    </location>
</feature>
<dbReference type="Gene3D" id="1.10.1200.10">
    <property type="entry name" value="ACP-like"/>
    <property type="match status" value="1"/>
</dbReference>
<feature type="region of interest" description="N-terminal hotdog fold" evidence="9">
    <location>
        <begin position="993"/>
        <end position="1124"/>
    </location>
</feature>
<keyword evidence="2" id="KW-0597">Phosphoprotein</keyword>
<dbReference type="Pfam" id="PF00109">
    <property type="entry name" value="ketoacyl-synt"/>
    <property type="match status" value="1"/>
</dbReference>
<dbReference type="InterPro" id="IPR036291">
    <property type="entry name" value="NAD(P)-bd_dom_sf"/>
</dbReference>
<dbReference type="InterPro" id="IPR009081">
    <property type="entry name" value="PP-bd_ACP"/>
</dbReference>
<dbReference type="Gene3D" id="3.30.70.3290">
    <property type="match status" value="1"/>
</dbReference>
<name>A0A9N9YM80_9HYPO</name>
<dbReference type="InterPro" id="IPR020807">
    <property type="entry name" value="PKS_DH"/>
</dbReference>
<dbReference type="Gene3D" id="3.10.129.110">
    <property type="entry name" value="Polyketide synthase dehydratase"/>
    <property type="match status" value="1"/>
</dbReference>
<dbReference type="Pfam" id="PF00550">
    <property type="entry name" value="PP-binding"/>
    <property type="match status" value="1"/>
</dbReference>
<evidence type="ECO:0000259" key="11">
    <source>
        <dbReference type="PROSITE" id="PS50075"/>
    </source>
</evidence>
<dbReference type="Proteomes" id="UP000696573">
    <property type="component" value="Unassembled WGS sequence"/>
</dbReference>
<evidence type="ECO:0000256" key="5">
    <source>
        <dbReference type="ARBA" id="ARBA00022857"/>
    </source>
</evidence>
<keyword evidence="15" id="KW-1185">Reference proteome</keyword>
<evidence type="ECO:0000256" key="4">
    <source>
        <dbReference type="ARBA" id="ARBA00022679"/>
    </source>
</evidence>
<dbReference type="PROSITE" id="PS52004">
    <property type="entry name" value="KS3_2"/>
    <property type="match status" value="1"/>
</dbReference>
<dbReference type="InterPro" id="IPR016036">
    <property type="entry name" value="Malonyl_transacylase_ACP-bd"/>
</dbReference>
<dbReference type="InterPro" id="IPR016039">
    <property type="entry name" value="Thiolase-like"/>
</dbReference>
<evidence type="ECO:0000256" key="7">
    <source>
        <dbReference type="ARBA" id="ARBA00023268"/>
    </source>
</evidence>
<keyword evidence="7" id="KW-0511">Multifunctional enzyme</keyword>
<dbReference type="InterPro" id="IPR011032">
    <property type="entry name" value="GroES-like_sf"/>
</dbReference>
<keyword evidence="3" id="KW-0489">Methyltransferase</keyword>
<feature type="active site" description="Proton acceptor; for dehydratase activity" evidence="9">
    <location>
        <position position="1025"/>
    </location>
</feature>
<dbReference type="SMART" id="SM00827">
    <property type="entry name" value="PKS_AT"/>
    <property type="match status" value="1"/>
</dbReference>
<dbReference type="CDD" id="cd00833">
    <property type="entry name" value="PKS"/>
    <property type="match status" value="1"/>
</dbReference>
<evidence type="ECO:0000259" key="12">
    <source>
        <dbReference type="PROSITE" id="PS52004"/>
    </source>
</evidence>
<keyword evidence="5" id="KW-0521">NADP</keyword>
<dbReference type="InterPro" id="IPR029063">
    <property type="entry name" value="SAM-dependent_MTases_sf"/>
</dbReference>
<evidence type="ECO:0000313" key="15">
    <source>
        <dbReference type="Proteomes" id="UP000696573"/>
    </source>
</evidence>
<dbReference type="GO" id="GO:0016491">
    <property type="term" value="F:oxidoreductase activity"/>
    <property type="evidence" value="ECO:0007669"/>
    <property type="project" value="UniProtKB-KW"/>
</dbReference>
<dbReference type="Pfam" id="PF13602">
    <property type="entry name" value="ADH_zinc_N_2"/>
    <property type="match status" value="1"/>
</dbReference>
<dbReference type="CDD" id="cd02440">
    <property type="entry name" value="AdoMet_MTases"/>
    <property type="match status" value="1"/>
</dbReference>
<dbReference type="InterPro" id="IPR049552">
    <property type="entry name" value="PKS_DH_N"/>
</dbReference>
<dbReference type="Pfam" id="PF08240">
    <property type="entry name" value="ADH_N"/>
    <property type="match status" value="1"/>
</dbReference>
<dbReference type="InterPro" id="IPR050091">
    <property type="entry name" value="PKS_NRPS_Biosynth_Enz"/>
</dbReference>
<dbReference type="GO" id="GO:0004312">
    <property type="term" value="F:fatty acid synthase activity"/>
    <property type="evidence" value="ECO:0007669"/>
    <property type="project" value="TreeGrafter"/>
</dbReference>
<feature type="active site" description="Proton donor; for dehydratase activity" evidence="9">
    <location>
        <position position="1196"/>
    </location>
</feature>
<dbReference type="EMBL" id="CABFNQ020000676">
    <property type="protein sequence ID" value="CAH0022162.1"/>
    <property type="molecule type" value="Genomic_DNA"/>
</dbReference>
<feature type="domain" description="PKS/mFAS DH" evidence="13">
    <location>
        <begin position="993"/>
        <end position="1285"/>
    </location>
</feature>
<evidence type="ECO:0000256" key="1">
    <source>
        <dbReference type="ARBA" id="ARBA00022450"/>
    </source>
</evidence>
<dbReference type="CDD" id="cd05195">
    <property type="entry name" value="enoyl_red"/>
    <property type="match status" value="1"/>
</dbReference>
<dbReference type="InterPro" id="IPR020841">
    <property type="entry name" value="PKS_Beta-ketoAc_synthase_dom"/>
</dbReference>
<proteinExistence type="predicted"/>
<dbReference type="Pfam" id="PF00698">
    <property type="entry name" value="Acyl_transf_1"/>
    <property type="match status" value="1"/>
</dbReference>
<dbReference type="InterPro" id="IPR014031">
    <property type="entry name" value="Ketoacyl_synth_C"/>
</dbReference>
<dbReference type="SMART" id="SM00823">
    <property type="entry name" value="PKS_PP"/>
    <property type="match status" value="1"/>
</dbReference>